<dbReference type="InterPro" id="IPR018551">
    <property type="entry name" value="DUF2007"/>
</dbReference>
<name>A0ABS6V382_9SPHN</name>
<organism evidence="2 3">
    <name type="scientific">Sphingomicrobium clamense</name>
    <dbReference type="NCBI Taxonomy" id="2851013"/>
    <lineage>
        <taxon>Bacteria</taxon>
        <taxon>Pseudomonadati</taxon>
        <taxon>Pseudomonadota</taxon>
        <taxon>Alphaproteobacteria</taxon>
        <taxon>Sphingomonadales</taxon>
        <taxon>Sphingomonadaceae</taxon>
        <taxon>Sphingomicrobium</taxon>
    </lineage>
</organism>
<evidence type="ECO:0000313" key="3">
    <source>
        <dbReference type="Proteomes" id="UP000698028"/>
    </source>
</evidence>
<dbReference type="EMBL" id="JAHVAH010000001">
    <property type="protein sequence ID" value="MBW0144012.1"/>
    <property type="molecule type" value="Genomic_DNA"/>
</dbReference>
<sequence length="69" mass="7339">MSLVELAKFRTKVEADLARLELESHGIPSMIFDAGLNSMFGGGGMIAVRLMVDDEDRDEAAAILTKAGG</sequence>
<evidence type="ECO:0000259" key="1">
    <source>
        <dbReference type="Pfam" id="PF09413"/>
    </source>
</evidence>
<dbReference type="Pfam" id="PF09413">
    <property type="entry name" value="DUF2007"/>
    <property type="match status" value="1"/>
</dbReference>
<protein>
    <submittedName>
        <fullName evidence="2">DUF2007 domain-containing protein</fullName>
    </submittedName>
</protein>
<dbReference type="Proteomes" id="UP000698028">
    <property type="component" value="Unassembled WGS sequence"/>
</dbReference>
<evidence type="ECO:0000313" key="2">
    <source>
        <dbReference type="EMBL" id="MBW0144012.1"/>
    </source>
</evidence>
<reference evidence="2 3" key="1">
    <citation type="submission" date="2021-07" db="EMBL/GenBank/DDBJ databases">
        <title>The draft genome sequence of Sphingomicrobium sp. B8.</title>
        <authorList>
            <person name="Mu L."/>
        </authorList>
    </citation>
    <scope>NUCLEOTIDE SEQUENCE [LARGE SCALE GENOMIC DNA]</scope>
    <source>
        <strain evidence="2 3">B8</strain>
    </source>
</reference>
<feature type="domain" description="DUF2007" evidence="1">
    <location>
        <begin position="4"/>
        <end position="67"/>
    </location>
</feature>
<comment type="caution">
    <text evidence="2">The sequence shown here is derived from an EMBL/GenBank/DDBJ whole genome shotgun (WGS) entry which is preliminary data.</text>
</comment>
<dbReference type="RefSeq" id="WP_218632047.1">
    <property type="nucleotide sequence ID" value="NZ_JAHVAH010000001.1"/>
</dbReference>
<keyword evidence="3" id="KW-1185">Reference proteome</keyword>
<gene>
    <name evidence="2" type="ORF">KTQ36_01720</name>
</gene>
<accession>A0ABS6V382</accession>
<proteinExistence type="predicted"/>